<organism evidence="1 2">
    <name type="scientific">Nonomuraea polychroma</name>
    <dbReference type="NCBI Taxonomy" id="46176"/>
    <lineage>
        <taxon>Bacteria</taxon>
        <taxon>Bacillati</taxon>
        <taxon>Actinomycetota</taxon>
        <taxon>Actinomycetes</taxon>
        <taxon>Streptosporangiales</taxon>
        <taxon>Streptosporangiaceae</taxon>
        <taxon>Nonomuraea</taxon>
    </lineage>
</organism>
<gene>
    <name evidence="1" type="ORF">EDD27_8967</name>
</gene>
<dbReference type="Proteomes" id="UP000284824">
    <property type="component" value="Unassembled WGS sequence"/>
</dbReference>
<dbReference type="EMBL" id="SAUN01000001">
    <property type="protein sequence ID" value="RVX46117.1"/>
    <property type="molecule type" value="Genomic_DNA"/>
</dbReference>
<sequence>MTLAHFLDGLRCADCGALNVLRLDPVRALVECTECSSFALVVPEIGKEVR</sequence>
<proteinExistence type="predicted"/>
<comment type="caution">
    <text evidence="1">The sequence shown here is derived from an EMBL/GenBank/DDBJ whole genome shotgun (WGS) entry which is preliminary data.</text>
</comment>
<dbReference type="AlphaFoldDB" id="A0A438MJR6"/>
<evidence type="ECO:0000313" key="2">
    <source>
        <dbReference type="Proteomes" id="UP000284824"/>
    </source>
</evidence>
<keyword evidence="2" id="KW-1185">Reference proteome</keyword>
<accession>A0A438MJR6</accession>
<reference evidence="1 2" key="1">
    <citation type="submission" date="2019-01" db="EMBL/GenBank/DDBJ databases">
        <title>Sequencing the genomes of 1000 actinobacteria strains.</title>
        <authorList>
            <person name="Klenk H.-P."/>
        </authorList>
    </citation>
    <scope>NUCLEOTIDE SEQUENCE [LARGE SCALE GENOMIC DNA]</scope>
    <source>
        <strain evidence="1 2">DSM 43925</strain>
    </source>
</reference>
<name>A0A438MJR6_9ACTN</name>
<protein>
    <submittedName>
        <fullName evidence="1">Uncharacterized protein</fullName>
    </submittedName>
</protein>
<dbReference type="RefSeq" id="WP_164904057.1">
    <property type="nucleotide sequence ID" value="NZ_SAUN01000001.1"/>
</dbReference>
<evidence type="ECO:0000313" key="1">
    <source>
        <dbReference type="EMBL" id="RVX46117.1"/>
    </source>
</evidence>